<dbReference type="AlphaFoldDB" id="A0A1F5S3E1"/>
<sequence>MFPPKQDSGESIDMGSEMLGTTIICRPQCLVVPPSVLFWKGAKDLIDQNGVKPSCQIGHGKTLDIQGWLSQTANRNYMLFGFG</sequence>
<dbReference type="EMBL" id="MFFS01000068">
    <property type="protein sequence ID" value="OGF21207.1"/>
    <property type="molecule type" value="Genomic_DNA"/>
</dbReference>
<accession>A0A1F5S3E1</accession>
<organism evidence="1 2">
    <name type="scientific">Candidatus Falkowbacteria bacterium RBG_13_39_14</name>
    <dbReference type="NCBI Taxonomy" id="1797985"/>
    <lineage>
        <taxon>Bacteria</taxon>
        <taxon>Candidatus Falkowiibacteriota</taxon>
    </lineage>
</organism>
<gene>
    <name evidence="1" type="ORF">A2Y83_02810</name>
</gene>
<name>A0A1F5S3E1_9BACT</name>
<comment type="caution">
    <text evidence="1">The sequence shown here is derived from an EMBL/GenBank/DDBJ whole genome shotgun (WGS) entry which is preliminary data.</text>
</comment>
<reference evidence="1 2" key="1">
    <citation type="journal article" date="2016" name="Nat. Commun.">
        <title>Thousands of microbial genomes shed light on interconnected biogeochemical processes in an aquifer system.</title>
        <authorList>
            <person name="Anantharaman K."/>
            <person name="Brown C.T."/>
            <person name="Hug L.A."/>
            <person name="Sharon I."/>
            <person name="Castelle C.J."/>
            <person name="Probst A.J."/>
            <person name="Thomas B.C."/>
            <person name="Singh A."/>
            <person name="Wilkins M.J."/>
            <person name="Karaoz U."/>
            <person name="Brodie E.L."/>
            <person name="Williams K.H."/>
            <person name="Hubbard S.S."/>
            <person name="Banfield J.F."/>
        </authorList>
    </citation>
    <scope>NUCLEOTIDE SEQUENCE [LARGE SCALE GENOMIC DNA]</scope>
</reference>
<evidence type="ECO:0000313" key="1">
    <source>
        <dbReference type="EMBL" id="OGF21207.1"/>
    </source>
</evidence>
<protein>
    <submittedName>
        <fullName evidence="1">Uncharacterized protein</fullName>
    </submittedName>
</protein>
<dbReference type="Proteomes" id="UP000178323">
    <property type="component" value="Unassembled WGS sequence"/>
</dbReference>
<evidence type="ECO:0000313" key="2">
    <source>
        <dbReference type="Proteomes" id="UP000178323"/>
    </source>
</evidence>
<proteinExistence type="predicted"/>